<dbReference type="Proteomes" id="UP001178507">
    <property type="component" value="Unassembled WGS sequence"/>
</dbReference>
<evidence type="ECO:0000313" key="3">
    <source>
        <dbReference type="Proteomes" id="UP001178507"/>
    </source>
</evidence>
<protein>
    <recommendedName>
        <fullName evidence="1">C2 NT-type domain-containing protein</fullName>
    </recommendedName>
</protein>
<organism evidence="2 3">
    <name type="scientific">Effrenium voratum</name>
    <dbReference type="NCBI Taxonomy" id="2562239"/>
    <lineage>
        <taxon>Eukaryota</taxon>
        <taxon>Sar</taxon>
        <taxon>Alveolata</taxon>
        <taxon>Dinophyceae</taxon>
        <taxon>Suessiales</taxon>
        <taxon>Symbiodiniaceae</taxon>
        <taxon>Effrenium</taxon>
    </lineage>
</organism>
<dbReference type="Pfam" id="PF10358">
    <property type="entry name" value="NT-C2"/>
    <property type="match status" value="1"/>
</dbReference>
<dbReference type="AlphaFoldDB" id="A0AA36IN52"/>
<dbReference type="InterPro" id="IPR019448">
    <property type="entry name" value="NT-C2"/>
</dbReference>
<comment type="caution">
    <text evidence="2">The sequence shown here is derived from an EMBL/GenBank/DDBJ whole genome shotgun (WGS) entry which is preliminary data.</text>
</comment>
<sequence length="140" mass="15712">MDAIFGSSAFGVVHTDFRVLVHEATNVPSWCRTLVVSWKKGVKCVSTEPAPVQRGRAEWNQPLNVSCALCRVTKSGQVQVQAKFCWLQVFSEDSPLGHDWLNLADVCDGQVHNRTLQIWKVAFFFWRVAFQRSGSGSGRD</sequence>
<dbReference type="EMBL" id="CAUJNA010002112">
    <property type="protein sequence ID" value="CAJ1390625.1"/>
    <property type="molecule type" value="Genomic_DNA"/>
</dbReference>
<keyword evidence="3" id="KW-1185">Reference proteome</keyword>
<proteinExistence type="predicted"/>
<reference evidence="2" key="1">
    <citation type="submission" date="2023-08" db="EMBL/GenBank/DDBJ databases">
        <authorList>
            <person name="Chen Y."/>
            <person name="Shah S."/>
            <person name="Dougan E. K."/>
            <person name="Thang M."/>
            <person name="Chan C."/>
        </authorList>
    </citation>
    <scope>NUCLEOTIDE SEQUENCE</scope>
</reference>
<evidence type="ECO:0000313" key="2">
    <source>
        <dbReference type="EMBL" id="CAJ1390625.1"/>
    </source>
</evidence>
<evidence type="ECO:0000259" key="1">
    <source>
        <dbReference type="PROSITE" id="PS51840"/>
    </source>
</evidence>
<gene>
    <name evidence="2" type="ORF">EVOR1521_LOCUS15988</name>
</gene>
<accession>A0AA36IN52</accession>
<name>A0AA36IN52_9DINO</name>
<dbReference type="PROSITE" id="PS51840">
    <property type="entry name" value="C2_NT"/>
    <property type="match status" value="1"/>
</dbReference>
<feature type="domain" description="C2 NT-type" evidence="1">
    <location>
        <begin position="5"/>
        <end position="140"/>
    </location>
</feature>